<dbReference type="PATRIC" id="fig|1123269.5.peg.2511"/>
<feature type="transmembrane region" description="Helical" evidence="15">
    <location>
        <begin position="178"/>
        <end position="201"/>
    </location>
</feature>
<evidence type="ECO:0000259" key="16">
    <source>
        <dbReference type="Pfam" id="PF00482"/>
    </source>
</evidence>
<evidence type="ECO:0000256" key="9">
    <source>
        <dbReference type="ARBA" id="ARBA00022837"/>
    </source>
</evidence>
<evidence type="ECO:0000256" key="13">
    <source>
        <dbReference type="ARBA" id="ARBA00030750"/>
    </source>
</evidence>
<keyword evidence="11 15" id="KW-1133">Transmembrane helix</keyword>
<dbReference type="InterPro" id="IPR042094">
    <property type="entry name" value="T2SS_GspF_sf"/>
</dbReference>
<evidence type="ECO:0000313" key="17">
    <source>
        <dbReference type="EMBL" id="AHE54280.1"/>
    </source>
</evidence>
<feature type="domain" description="Type II secretion system protein GspF" evidence="16">
    <location>
        <begin position="283"/>
        <end position="404"/>
    </location>
</feature>
<evidence type="ECO:0000313" key="18">
    <source>
        <dbReference type="Proteomes" id="UP000018851"/>
    </source>
</evidence>
<dbReference type="PRINTS" id="PR00812">
    <property type="entry name" value="BCTERIALGSPF"/>
</dbReference>
<evidence type="ECO:0000256" key="7">
    <source>
        <dbReference type="ARBA" id="ARBA00022692"/>
    </source>
</evidence>
<keyword evidence="18" id="KW-1185">Reference proteome</keyword>
<comment type="subcellular location">
    <subcellularLocation>
        <location evidence="2 14">Cell inner membrane</location>
        <topology evidence="2 14">Multi-pass membrane protein</topology>
    </subcellularLocation>
</comment>
<dbReference type="GO" id="GO:0005886">
    <property type="term" value="C:plasma membrane"/>
    <property type="evidence" value="ECO:0007669"/>
    <property type="project" value="UniProtKB-SubCell"/>
</dbReference>
<keyword evidence="10" id="KW-0653">Protein transport</keyword>
<feature type="transmembrane region" description="Helical" evidence="15">
    <location>
        <begin position="232"/>
        <end position="251"/>
    </location>
</feature>
<dbReference type="STRING" id="1123269.NX02_12910"/>
<keyword evidence="7 14" id="KW-0812">Transmembrane</keyword>
<keyword evidence="9" id="KW-0106">Calcium</keyword>
<keyword evidence="5" id="KW-1003">Cell membrane</keyword>
<dbReference type="Pfam" id="PF00482">
    <property type="entry name" value="T2SSF"/>
    <property type="match status" value="2"/>
</dbReference>
<dbReference type="PROSITE" id="PS00874">
    <property type="entry name" value="T2SP_F"/>
    <property type="match status" value="1"/>
</dbReference>
<dbReference type="InterPro" id="IPR018076">
    <property type="entry name" value="T2SS_GspF_dom"/>
</dbReference>
<dbReference type="PANTHER" id="PTHR30012">
    <property type="entry name" value="GENERAL SECRETION PATHWAY PROTEIN"/>
    <property type="match status" value="1"/>
</dbReference>
<name>W0AF30_9SPHN</name>
<evidence type="ECO:0000256" key="4">
    <source>
        <dbReference type="ARBA" id="ARBA00022448"/>
    </source>
</evidence>
<evidence type="ECO:0000256" key="3">
    <source>
        <dbReference type="ARBA" id="ARBA00005745"/>
    </source>
</evidence>
<dbReference type="RefSeq" id="WP_025292486.1">
    <property type="nucleotide sequence ID" value="NZ_CP006644.1"/>
</dbReference>
<gene>
    <name evidence="17" type="ORF">NX02_12910</name>
</gene>
<evidence type="ECO:0000256" key="11">
    <source>
        <dbReference type="ARBA" id="ARBA00022989"/>
    </source>
</evidence>
<evidence type="ECO:0000256" key="12">
    <source>
        <dbReference type="ARBA" id="ARBA00023136"/>
    </source>
</evidence>
<dbReference type="InterPro" id="IPR003004">
    <property type="entry name" value="GspF/PilC"/>
</dbReference>
<dbReference type="EMBL" id="CP006644">
    <property type="protein sequence ID" value="AHE54280.1"/>
    <property type="molecule type" value="Genomic_DNA"/>
</dbReference>
<comment type="similarity">
    <text evidence="3 14">Belongs to the GSP F family.</text>
</comment>
<evidence type="ECO:0000256" key="6">
    <source>
        <dbReference type="ARBA" id="ARBA00022519"/>
    </source>
</evidence>
<feature type="transmembrane region" description="Helical" evidence="15">
    <location>
        <begin position="385"/>
        <end position="406"/>
    </location>
</feature>
<keyword evidence="8" id="KW-0479">Metal-binding</keyword>
<dbReference type="PANTHER" id="PTHR30012:SF0">
    <property type="entry name" value="TYPE II SECRETION SYSTEM PROTEIN F-RELATED"/>
    <property type="match status" value="1"/>
</dbReference>
<dbReference type="AlphaFoldDB" id="W0AF30"/>
<dbReference type="Proteomes" id="UP000018851">
    <property type="component" value="Chromosome"/>
</dbReference>
<dbReference type="InterPro" id="IPR001992">
    <property type="entry name" value="T2SS_GspF/T4SS_PilC_CS"/>
</dbReference>
<evidence type="ECO:0000256" key="14">
    <source>
        <dbReference type="RuleBase" id="RU003923"/>
    </source>
</evidence>
<evidence type="ECO:0000256" key="15">
    <source>
        <dbReference type="SAM" id="Phobius"/>
    </source>
</evidence>
<dbReference type="FunFam" id="1.20.81.30:FF:000001">
    <property type="entry name" value="Type II secretion system protein F"/>
    <property type="match status" value="2"/>
</dbReference>
<accession>W0AF30</accession>
<keyword evidence="4 14" id="KW-0813">Transport</keyword>
<proteinExistence type="inferred from homology"/>
<dbReference type="eggNOG" id="COG1459">
    <property type="taxonomic scope" value="Bacteria"/>
</dbReference>
<evidence type="ECO:0000256" key="1">
    <source>
        <dbReference type="ARBA" id="ARBA00002684"/>
    </source>
</evidence>
<keyword evidence="12 15" id="KW-0472">Membrane</keyword>
<protein>
    <recommendedName>
        <fullName evidence="13">General secretion pathway protein F</fullName>
    </recommendedName>
</protein>
<keyword evidence="6" id="KW-0997">Cell inner membrane</keyword>
<organism evidence="17 18">
    <name type="scientific">Sphingomonas sanxanigenens DSM 19645 = NX02</name>
    <dbReference type="NCBI Taxonomy" id="1123269"/>
    <lineage>
        <taxon>Bacteria</taxon>
        <taxon>Pseudomonadati</taxon>
        <taxon>Pseudomonadota</taxon>
        <taxon>Alphaproteobacteria</taxon>
        <taxon>Sphingomonadales</taxon>
        <taxon>Sphingomonadaceae</taxon>
        <taxon>Sphingomonas</taxon>
    </lineage>
</organism>
<dbReference type="HOGENOM" id="CLU_035032_0_1_5"/>
<evidence type="ECO:0000256" key="8">
    <source>
        <dbReference type="ARBA" id="ARBA00022723"/>
    </source>
</evidence>
<dbReference type="NCBIfam" id="TIGR02120">
    <property type="entry name" value="GspF"/>
    <property type="match status" value="1"/>
</dbReference>
<dbReference type="GO" id="GO:0015627">
    <property type="term" value="C:type II protein secretion system complex"/>
    <property type="evidence" value="ECO:0007669"/>
    <property type="project" value="InterPro"/>
</dbReference>
<evidence type="ECO:0000256" key="2">
    <source>
        <dbReference type="ARBA" id="ARBA00004429"/>
    </source>
</evidence>
<dbReference type="OrthoDB" id="9805682at2"/>
<dbReference type="InterPro" id="IPR011850">
    <property type="entry name" value="T2SS_GspF"/>
</dbReference>
<sequence>MPDFDYLALDTGGRERRGSVAAPTIEDARARLDKRRLYVVRIEAGSGGGGAAAATRARPLLAGGSLFGPRRMSGKALTLFTRQLATLIQVSPLEESLRTISRQTEQPHVRAVLERVHAGVVEGRRLSESMGREPKSFPPLYRAMVSAGEGSGTLPSILERQADLLERQAHMRSKVMTALAYPTVLAFVAMGVVMALMIFVVPQVVEQFDTVGQELPLLTRIVIGLSDFLSGWWWALLLAIALIGFVSWRALKDPGIRLRFDRMLLRIPFIGRLIRDLHAAQMARTLSTMIASRLPLLEGLALTSQTVHNRALRAATDEIVEAIRGGGSLSAALRRADIFPPLLVYLAASGEASGRLDTMLERAADYLEREFEGFTSAALSLLEPAIIVLMGGIVAMIVLSILLPILQLETLAAS</sequence>
<dbReference type="GO" id="GO:0046872">
    <property type="term" value="F:metal ion binding"/>
    <property type="evidence" value="ECO:0007669"/>
    <property type="project" value="UniProtKB-KW"/>
</dbReference>
<evidence type="ECO:0000256" key="10">
    <source>
        <dbReference type="ARBA" id="ARBA00022927"/>
    </source>
</evidence>
<reference evidence="17 18" key="1">
    <citation type="submission" date="2013-07" db="EMBL/GenBank/DDBJ databases">
        <title>Completed genome of Sphingomonas sanxanigenens NX02.</title>
        <authorList>
            <person name="Ma T."/>
            <person name="Huang H."/>
            <person name="Wu M."/>
            <person name="Li X."/>
            <person name="Li G."/>
        </authorList>
    </citation>
    <scope>NUCLEOTIDE SEQUENCE [LARGE SCALE GENOMIC DNA]</scope>
    <source>
        <strain evidence="17 18">NX02</strain>
    </source>
</reference>
<evidence type="ECO:0000256" key="5">
    <source>
        <dbReference type="ARBA" id="ARBA00022475"/>
    </source>
</evidence>
<feature type="domain" description="Type II secretion system protein GspF" evidence="16">
    <location>
        <begin position="80"/>
        <end position="202"/>
    </location>
</feature>
<dbReference type="GO" id="GO:0015628">
    <property type="term" value="P:protein secretion by the type II secretion system"/>
    <property type="evidence" value="ECO:0007669"/>
    <property type="project" value="InterPro"/>
</dbReference>
<comment type="function">
    <text evidence="1">Component of the type II secretion system inner membrane complex required for the energy-dependent secretion of extracellular factors such as proteases and toxins from the periplasm.</text>
</comment>
<dbReference type="Gene3D" id="1.20.81.30">
    <property type="entry name" value="Type II secretion system (T2SS), domain F"/>
    <property type="match status" value="2"/>
</dbReference>
<dbReference type="KEGG" id="ssan:NX02_12910"/>